<evidence type="ECO:0000256" key="6">
    <source>
        <dbReference type="SAM" id="Coils"/>
    </source>
</evidence>
<feature type="compositionally biased region" description="Basic and acidic residues" evidence="7">
    <location>
        <begin position="202"/>
        <end position="216"/>
    </location>
</feature>
<keyword evidence="1" id="KW-0723">Serine/threonine-protein kinase</keyword>
<dbReference type="AlphaFoldDB" id="A0A4U5QYT3"/>
<keyword evidence="2" id="KW-0808">Transferase</keyword>
<evidence type="ECO:0000313" key="9">
    <source>
        <dbReference type="EMBL" id="TKS16482.1"/>
    </source>
</evidence>
<keyword evidence="5" id="KW-0067">ATP-binding</keyword>
<feature type="transmembrane region" description="Helical" evidence="8">
    <location>
        <begin position="75"/>
        <end position="96"/>
    </location>
</feature>
<evidence type="ECO:0000256" key="7">
    <source>
        <dbReference type="SAM" id="MobiDB-lite"/>
    </source>
</evidence>
<sequence>MSLTKLSRWLPFAYYITVKLEGDDIFLSYSISDISAIVRITLVPNGRLEALIWEEKNIENDGSSDNFSSRRKRSITILVAVISLGVLTVLSGYFTWRKRFGKQGIIEESFTGTSTTIGGEAGNGDTELNIFSLNRIQAATNDFSEDNKLGEGGFGTVYKMEGNLGKEDSNSTKDRQEKKGSGHKRRRGSAQPSPSGVKKTKKEIDRDYREKRKGEMNELKKENKILQESKWRFLGQMDQMKMELRERGEEIISLRIKLDRHDNSLRELEEKLTASGEEKMTALKEEHAQEKLELNTHMNAILEQNTEMKAMLERKNVECAQYAQEKLELNTRMNAILEQHREMKAMLERKNVEYAQVMQH</sequence>
<evidence type="ECO:0000256" key="1">
    <source>
        <dbReference type="ARBA" id="ARBA00022527"/>
    </source>
</evidence>
<proteinExistence type="predicted"/>
<dbReference type="InterPro" id="IPR011009">
    <property type="entry name" value="Kinase-like_dom_sf"/>
</dbReference>
<protein>
    <recommendedName>
        <fullName evidence="10">Protein kinase domain-containing protein</fullName>
    </recommendedName>
</protein>
<accession>A0A4U5QYT3</accession>
<dbReference type="GO" id="GO:0005524">
    <property type="term" value="F:ATP binding"/>
    <property type="evidence" value="ECO:0007669"/>
    <property type="project" value="UniProtKB-KW"/>
</dbReference>
<evidence type="ECO:0000256" key="4">
    <source>
        <dbReference type="ARBA" id="ARBA00022777"/>
    </source>
</evidence>
<gene>
    <name evidence="9" type="ORF">D5086_0000023090</name>
</gene>
<feature type="compositionally biased region" description="Basic and acidic residues" evidence="7">
    <location>
        <begin position="164"/>
        <end position="180"/>
    </location>
</feature>
<evidence type="ECO:0000256" key="8">
    <source>
        <dbReference type="SAM" id="Phobius"/>
    </source>
</evidence>
<dbReference type="EMBL" id="RCHU01000060">
    <property type="protein sequence ID" value="TKS16482.1"/>
    <property type="molecule type" value="Genomic_DNA"/>
</dbReference>
<feature type="coiled-coil region" evidence="6">
    <location>
        <begin position="312"/>
        <end position="357"/>
    </location>
</feature>
<keyword evidence="3" id="KW-0547">Nucleotide-binding</keyword>
<dbReference type="Gene3D" id="3.30.200.20">
    <property type="entry name" value="Phosphorylase Kinase, domain 1"/>
    <property type="match status" value="1"/>
</dbReference>
<dbReference type="SUPFAM" id="SSF56112">
    <property type="entry name" value="Protein kinase-like (PK-like)"/>
    <property type="match status" value="1"/>
</dbReference>
<evidence type="ECO:0000256" key="2">
    <source>
        <dbReference type="ARBA" id="ARBA00022679"/>
    </source>
</evidence>
<dbReference type="GO" id="GO:0004674">
    <property type="term" value="F:protein serine/threonine kinase activity"/>
    <property type="evidence" value="ECO:0007669"/>
    <property type="project" value="UniProtKB-KW"/>
</dbReference>
<keyword evidence="4" id="KW-0418">Kinase</keyword>
<evidence type="ECO:0008006" key="10">
    <source>
        <dbReference type="Google" id="ProtNLM"/>
    </source>
</evidence>
<dbReference type="GO" id="GO:0005886">
    <property type="term" value="C:plasma membrane"/>
    <property type="evidence" value="ECO:0007669"/>
    <property type="project" value="TreeGrafter"/>
</dbReference>
<reference evidence="9" key="1">
    <citation type="submission" date="2018-10" db="EMBL/GenBank/DDBJ databases">
        <title>Population genomic analysis revealed the cold adaptation of white poplar.</title>
        <authorList>
            <person name="Liu Y.-J."/>
        </authorList>
    </citation>
    <scope>NUCLEOTIDE SEQUENCE [LARGE SCALE GENOMIC DNA]</scope>
    <source>
        <strain evidence="9">PAL-ZL1</strain>
    </source>
</reference>
<dbReference type="PANTHER" id="PTHR27002">
    <property type="entry name" value="RECEPTOR-LIKE SERINE/THREONINE-PROTEIN KINASE SD1-8"/>
    <property type="match status" value="1"/>
</dbReference>
<organism evidence="9">
    <name type="scientific">Populus alba</name>
    <name type="common">White poplar</name>
    <dbReference type="NCBI Taxonomy" id="43335"/>
    <lineage>
        <taxon>Eukaryota</taxon>
        <taxon>Viridiplantae</taxon>
        <taxon>Streptophyta</taxon>
        <taxon>Embryophyta</taxon>
        <taxon>Tracheophyta</taxon>
        <taxon>Spermatophyta</taxon>
        <taxon>Magnoliopsida</taxon>
        <taxon>eudicotyledons</taxon>
        <taxon>Gunneridae</taxon>
        <taxon>Pentapetalae</taxon>
        <taxon>rosids</taxon>
        <taxon>fabids</taxon>
        <taxon>Malpighiales</taxon>
        <taxon>Salicaceae</taxon>
        <taxon>Saliceae</taxon>
        <taxon>Populus</taxon>
    </lineage>
</organism>
<evidence type="ECO:0000256" key="3">
    <source>
        <dbReference type="ARBA" id="ARBA00022741"/>
    </source>
</evidence>
<name>A0A4U5QYT3_POPAL</name>
<dbReference type="PANTHER" id="PTHR27002:SF841">
    <property type="entry name" value="RECEPTOR-LIKE SERINE_THREONINE-PROTEIN KINASE"/>
    <property type="match status" value="1"/>
</dbReference>
<keyword evidence="8" id="KW-1133">Transmembrane helix</keyword>
<keyword evidence="8" id="KW-0812">Transmembrane</keyword>
<keyword evidence="6" id="KW-0175">Coiled coil</keyword>
<keyword evidence="8" id="KW-0472">Membrane</keyword>
<evidence type="ECO:0000256" key="5">
    <source>
        <dbReference type="ARBA" id="ARBA00022840"/>
    </source>
</evidence>
<comment type="caution">
    <text evidence="9">The sequence shown here is derived from an EMBL/GenBank/DDBJ whole genome shotgun (WGS) entry which is preliminary data.</text>
</comment>
<feature type="region of interest" description="Disordered" evidence="7">
    <location>
        <begin position="160"/>
        <end position="216"/>
    </location>
</feature>